<dbReference type="PROSITE" id="PS00039">
    <property type="entry name" value="DEAD_ATP_HELICASE"/>
    <property type="match status" value="1"/>
</dbReference>
<dbReference type="InterPro" id="IPR000629">
    <property type="entry name" value="RNA-helicase_DEAD-box_CS"/>
</dbReference>
<evidence type="ECO:0000259" key="9">
    <source>
        <dbReference type="PROSITE" id="PS51194"/>
    </source>
</evidence>
<dbReference type="Pfam" id="PF00271">
    <property type="entry name" value="Helicase_C"/>
    <property type="match status" value="1"/>
</dbReference>
<evidence type="ECO:0000256" key="3">
    <source>
        <dbReference type="ARBA" id="ARBA00022806"/>
    </source>
</evidence>
<feature type="domain" description="DEAD-box RNA helicase Q" evidence="10">
    <location>
        <begin position="29"/>
        <end position="57"/>
    </location>
</feature>
<evidence type="ECO:0000256" key="1">
    <source>
        <dbReference type="ARBA" id="ARBA00022741"/>
    </source>
</evidence>
<evidence type="ECO:0000256" key="4">
    <source>
        <dbReference type="ARBA" id="ARBA00022840"/>
    </source>
</evidence>
<feature type="domain" description="Helicase ATP-binding" evidence="8">
    <location>
        <begin position="60"/>
        <end position="234"/>
    </location>
</feature>
<organism evidence="11 12">
    <name type="scientific">Colwellia marinimaniae</name>
    <dbReference type="NCBI Taxonomy" id="1513592"/>
    <lineage>
        <taxon>Bacteria</taxon>
        <taxon>Pseudomonadati</taxon>
        <taxon>Pseudomonadota</taxon>
        <taxon>Gammaproteobacteria</taxon>
        <taxon>Alteromonadales</taxon>
        <taxon>Colwelliaceae</taxon>
        <taxon>Colwellia</taxon>
    </lineage>
</organism>
<dbReference type="InterPro" id="IPR014001">
    <property type="entry name" value="Helicase_ATP-bd"/>
</dbReference>
<protein>
    <recommendedName>
        <fullName evidence="5">ATP-dependent RNA helicase SrmB</fullName>
        <ecNumber evidence="5">3.6.4.13</ecNumber>
    </recommendedName>
</protein>
<comment type="similarity">
    <text evidence="5">Belongs to the DEAD box helicase family. SrmB subfamily.</text>
</comment>
<dbReference type="HAMAP" id="MF_00967">
    <property type="entry name" value="DEAD_helicase_SrmB"/>
    <property type="match status" value="1"/>
</dbReference>
<dbReference type="GO" id="GO:0016787">
    <property type="term" value="F:hydrolase activity"/>
    <property type="evidence" value="ECO:0007669"/>
    <property type="project" value="UniProtKB-KW"/>
</dbReference>
<dbReference type="SMART" id="SM00490">
    <property type="entry name" value="HELICc"/>
    <property type="match status" value="1"/>
</dbReference>
<evidence type="ECO:0000259" key="10">
    <source>
        <dbReference type="PROSITE" id="PS51195"/>
    </source>
</evidence>
<keyword evidence="2 5" id="KW-0378">Hydrolase</keyword>
<comment type="catalytic activity">
    <reaction evidence="5">
        <text>ATP + H2O = ADP + phosphate + H(+)</text>
        <dbReference type="Rhea" id="RHEA:13065"/>
        <dbReference type="ChEBI" id="CHEBI:15377"/>
        <dbReference type="ChEBI" id="CHEBI:15378"/>
        <dbReference type="ChEBI" id="CHEBI:30616"/>
        <dbReference type="ChEBI" id="CHEBI:43474"/>
        <dbReference type="ChEBI" id="CHEBI:456216"/>
        <dbReference type="EC" id="3.6.4.13"/>
    </reaction>
</comment>
<evidence type="ECO:0000256" key="7">
    <source>
        <dbReference type="SAM" id="MobiDB-lite"/>
    </source>
</evidence>
<evidence type="ECO:0000313" key="12">
    <source>
        <dbReference type="Proteomes" id="UP000197068"/>
    </source>
</evidence>
<keyword evidence="1 5" id="KW-0547">Nucleotide-binding</keyword>
<dbReference type="EMBL" id="BDQM01000009">
    <property type="protein sequence ID" value="GAW95912.1"/>
    <property type="molecule type" value="Genomic_DNA"/>
</dbReference>
<dbReference type="Pfam" id="PF00270">
    <property type="entry name" value="DEAD"/>
    <property type="match status" value="1"/>
</dbReference>
<keyword evidence="5" id="KW-0690">Ribosome biogenesis</keyword>
<keyword evidence="3 5" id="KW-0347">Helicase</keyword>
<evidence type="ECO:0000256" key="6">
    <source>
        <dbReference type="PROSITE-ProRule" id="PRU00552"/>
    </source>
</evidence>
<dbReference type="CDD" id="cd18787">
    <property type="entry name" value="SF2_C_DEAD"/>
    <property type="match status" value="1"/>
</dbReference>
<accession>A0ABQ0MU95</accession>
<dbReference type="SMART" id="SM00487">
    <property type="entry name" value="DEXDc"/>
    <property type="match status" value="1"/>
</dbReference>
<evidence type="ECO:0000313" key="11">
    <source>
        <dbReference type="EMBL" id="GAW95912.1"/>
    </source>
</evidence>
<name>A0ABQ0MU95_9GAMM</name>
<gene>
    <name evidence="5 11" type="primary">srmB</name>
    <name evidence="11" type="ORF">MTCD1_01518</name>
</gene>
<feature type="region of interest" description="Disordered" evidence="7">
    <location>
        <begin position="412"/>
        <end position="447"/>
    </location>
</feature>
<feature type="compositionally biased region" description="Basic residues" evidence="7">
    <location>
        <begin position="427"/>
        <end position="447"/>
    </location>
</feature>
<dbReference type="InterPro" id="IPR044742">
    <property type="entry name" value="DEAD/DEAH_RhlB"/>
</dbReference>
<dbReference type="SUPFAM" id="SSF52540">
    <property type="entry name" value="P-loop containing nucleoside triphosphate hydrolases"/>
    <property type="match status" value="1"/>
</dbReference>
<keyword evidence="4 5" id="KW-0067">ATP-binding</keyword>
<dbReference type="Gene3D" id="3.40.50.300">
    <property type="entry name" value="P-loop containing nucleotide triphosphate hydrolases"/>
    <property type="match status" value="2"/>
</dbReference>
<comment type="function">
    <text evidence="5">DEAD-box RNA helicase involved in the assembly of the 50S ribosomal subunit at low temperature. Exhibits RNA-stimulated ATP hydrolysis and RNA unwinding activity.</text>
</comment>
<dbReference type="PROSITE" id="PS51195">
    <property type="entry name" value="Q_MOTIF"/>
    <property type="match status" value="1"/>
</dbReference>
<dbReference type="PANTHER" id="PTHR47959">
    <property type="entry name" value="ATP-DEPENDENT RNA HELICASE RHLE-RELATED"/>
    <property type="match status" value="1"/>
</dbReference>
<proteinExistence type="inferred from homology"/>
<dbReference type="EC" id="3.6.4.13" evidence="5"/>
<dbReference type="PROSITE" id="PS51194">
    <property type="entry name" value="HELICASE_CTER"/>
    <property type="match status" value="1"/>
</dbReference>
<dbReference type="PROSITE" id="PS51192">
    <property type="entry name" value="HELICASE_ATP_BIND_1"/>
    <property type="match status" value="1"/>
</dbReference>
<dbReference type="InterPro" id="IPR001650">
    <property type="entry name" value="Helicase_C-like"/>
</dbReference>
<dbReference type="InterPro" id="IPR014014">
    <property type="entry name" value="RNA_helicase_DEAD_Q_motif"/>
</dbReference>
<comment type="caution">
    <text evidence="11">The sequence shown here is derived from an EMBL/GenBank/DDBJ whole genome shotgun (WGS) entry which is preliminary data.</text>
</comment>
<dbReference type="CDD" id="cd00268">
    <property type="entry name" value="DEADc"/>
    <property type="match status" value="1"/>
</dbReference>
<keyword evidence="12" id="KW-1185">Reference proteome</keyword>
<comment type="subunit">
    <text evidence="5">Interacts with the 50S ribosomal subunit.</text>
</comment>
<sequence>MLGIWQFSRQKKITYLMELVLLTLSELSPMFEQFDLDSELLASIKKLGYTKPTSIQDLVIPEAMAGKDILASAPTGTGKTAAFLLPIAQHLLDYPRTQPGFPRVLILTPTRELAIQIGEDCKQITELTKIKTGVITGGVNYGSHTDILTTTTDILVATPGRLLEYIENEQFDARDIEILVLDEADRMLDTGFSEAINRIVAEARWRKQTMLFSATLEGAGVLGFAKEVLDDPIFLESNPSRKEKAIIHQWLHLADDSHHKLNMLVNILKQEGVERTVVFANKRETVQYLSGKLYAEELPCVWLEGKMPQDKRNKAISRFKSGEIKVLVATDVAARGLDIDNITHVINFDMPRKVDIYIHRIGRTGRAGNKGTAISLVEAHDMAVIGKIERYTKERLPRRVIQDLRPQHKESRVVNKKVKLKLTNSQKKAKAKKQVKKNAKQAKKAAK</sequence>
<keyword evidence="5" id="KW-0963">Cytoplasm</keyword>
<dbReference type="GO" id="GO:0003724">
    <property type="term" value="F:RNA helicase activity"/>
    <property type="evidence" value="ECO:0007669"/>
    <property type="project" value="UniProtKB-EC"/>
</dbReference>
<comment type="subcellular location">
    <subcellularLocation>
        <location evidence="5">Cytoplasm</location>
    </subcellularLocation>
</comment>
<dbReference type="Proteomes" id="UP000197068">
    <property type="component" value="Unassembled WGS sequence"/>
</dbReference>
<dbReference type="InterPro" id="IPR011545">
    <property type="entry name" value="DEAD/DEAH_box_helicase_dom"/>
</dbReference>
<reference evidence="11 12" key="1">
    <citation type="submission" date="2017-06" db="EMBL/GenBank/DDBJ databases">
        <title>Whole Genome Sequences of Colwellia marinimaniae MTCD1.</title>
        <authorList>
            <person name="Kusumoto H."/>
            <person name="Inoue M."/>
            <person name="Tanikawa K."/>
            <person name="Maeji H."/>
            <person name="Cameron J.H."/>
            <person name="Bartlett D.H."/>
        </authorList>
    </citation>
    <scope>NUCLEOTIDE SEQUENCE [LARGE SCALE GENOMIC DNA]</scope>
    <source>
        <strain evidence="11 12">MTCD1</strain>
    </source>
</reference>
<evidence type="ECO:0000256" key="5">
    <source>
        <dbReference type="HAMAP-Rule" id="MF_00967"/>
    </source>
</evidence>
<dbReference type="InterPro" id="IPR050079">
    <property type="entry name" value="DEAD_box_RNA_helicase"/>
</dbReference>
<dbReference type="InterPro" id="IPR027417">
    <property type="entry name" value="P-loop_NTPase"/>
</dbReference>
<evidence type="ECO:0000256" key="2">
    <source>
        <dbReference type="ARBA" id="ARBA00022801"/>
    </source>
</evidence>
<dbReference type="PANTHER" id="PTHR47959:SF3">
    <property type="entry name" value="ATP-DEPENDENT RNA HELICASE SRMB"/>
    <property type="match status" value="1"/>
</dbReference>
<dbReference type="InterPro" id="IPR028621">
    <property type="entry name" value="DEAD_helicase_SrmB"/>
</dbReference>
<feature type="domain" description="Helicase C-terminal" evidence="9">
    <location>
        <begin position="260"/>
        <end position="412"/>
    </location>
</feature>
<feature type="short sequence motif" description="Q motif" evidence="6">
    <location>
        <begin position="29"/>
        <end position="57"/>
    </location>
</feature>
<evidence type="ECO:0000259" key="8">
    <source>
        <dbReference type="PROSITE" id="PS51192"/>
    </source>
</evidence>
<dbReference type="NCBIfam" id="NF008394">
    <property type="entry name" value="PRK11192.1"/>
    <property type="match status" value="1"/>
</dbReference>